<feature type="compositionally biased region" description="Basic and acidic residues" evidence="1">
    <location>
        <begin position="122"/>
        <end position="133"/>
    </location>
</feature>
<feature type="compositionally biased region" description="Basic and acidic residues" evidence="1">
    <location>
        <begin position="272"/>
        <end position="295"/>
    </location>
</feature>
<proteinExistence type="predicted"/>
<feature type="compositionally biased region" description="Polar residues" evidence="1">
    <location>
        <begin position="71"/>
        <end position="85"/>
    </location>
</feature>
<feature type="region of interest" description="Disordered" evidence="1">
    <location>
        <begin position="26"/>
        <end position="151"/>
    </location>
</feature>
<feature type="compositionally biased region" description="Basic and acidic residues" evidence="1">
    <location>
        <begin position="405"/>
        <end position="430"/>
    </location>
</feature>
<dbReference type="Proteomes" id="UP000283295">
    <property type="component" value="Unassembled WGS sequence"/>
</dbReference>
<feature type="compositionally biased region" description="Acidic residues" evidence="1">
    <location>
        <begin position="26"/>
        <end position="40"/>
    </location>
</feature>
<organism evidence="2 3">
    <name type="scientific">Coprococcus eutactus</name>
    <dbReference type="NCBI Taxonomy" id="33043"/>
    <lineage>
        <taxon>Bacteria</taxon>
        <taxon>Bacillati</taxon>
        <taxon>Bacillota</taxon>
        <taxon>Clostridia</taxon>
        <taxon>Lachnospirales</taxon>
        <taxon>Lachnospiraceae</taxon>
        <taxon>Coprococcus</taxon>
    </lineage>
</organism>
<reference evidence="2 3" key="1">
    <citation type="submission" date="2018-08" db="EMBL/GenBank/DDBJ databases">
        <title>A genome reference for cultivated species of the human gut microbiota.</title>
        <authorList>
            <person name="Zou Y."/>
            <person name="Xue W."/>
            <person name="Luo G."/>
        </authorList>
    </citation>
    <scope>NUCLEOTIDE SEQUENCE [LARGE SCALE GENOMIC DNA]</scope>
    <source>
        <strain evidence="2 3">AF22-21</strain>
    </source>
</reference>
<evidence type="ECO:0000313" key="3">
    <source>
        <dbReference type="Proteomes" id="UP000283295"/>
    </source>
</evidence>
<protein>
    <submittedName>
        <fullName evidence="2">Uncharacterized protein</fullName>
    </submittedName>
</protein>
<sequence length="445" mass="51019">MNGEPDEQEDLFVIEEEPEEVVMVDADLMTEESDEPEPEENDKTDSISEEAFDPEFSDEDDDLFFVAENDISVSEELQTENTSETDILESDMPEFDDLDSDEPGSDTSDEEITGIVENENFEPEKSDTDIKEPEEPEVSEVSDIEETESFDFDKALETLEKFEVDVNEDFEIDQKLDNIDDDDNDSESETSSMMEYGIDAEQEMVKDEPEVWEIEQGEESFEENPEAEFADEMAESEFEYEVDVDADIENEISVEETEPVSENEDYEIPSENIHEPSEEHQGDLEEPVREERSFRRYQSEKTRYAEFPVFKSSLFPDYNTDGAKLYEVGNGKNLKMGEQIETEEAKITENLQKEEDLIGETDRLLARLGIRFQTEFKSILDFGAEGDKDTGETDGENGPNAGGTRDARDSEDSDEKSEVDNIEKPFNEKIDKDSKKEKKYFKLKG</sequence>
<feature type="region of interest" description="Disordered" evidence="1">
    <location>
        <begin position="212"/>
        <end position="234"/>
    </location>
</feature>
<feature type="compositionally biased region" description="Acidic residues" evidence="1">
    <location>
        <begin position="86"/>
        <end position="112"/>
    </location>
</feature>
<comment type="caution">
    <text evidence="2">The sequence shown here is derived from an EMBL/GenBank/DDBJ whole genome shotgun (WGS) entry which is preliminary data.</text>
</comment>
<gene>
    <name evidence="2" type="ORF">DWX94_07365</name>
</gene>
<feature type="region of interest" description="Disordered" evidence="1">
    <location>
        <begin position="382"/>
        <end position="430"/>
    </location>
</feature>
<feature type="compositionally biased region" description="Acidic residues" evidence="1">
    <location>
        <begin position="134"/>
        <end position="150"/>
    </location>
</feature>
<evidence type="ECO:0000313" key="2">
    <source>
        <dbReference type="EMBL" id="RGS42806.1"/>
    </source>
</evidence>
<dbReference type="AlphaFoldDB" id="A0A412IRS5"/>
<evidence type="ECO:0000256" key="1">
    <source>
        <dbReference type="SAM" id="MobiDB-lite"/>
    </source>
</evidence>
<feature type="compositionally biased region" description="Acidic residues" evidence="1">
    <location>
        <begin position="47"/>
        <end position="63"/>
    </location>
</feature>
<accession>A0A412IRS5</accession>
<name>A0A412IRS5_9FIRM</name>
<dbReference type="EMBL" id="QRVK01000015">
    <property type="protein sequence ID" value="RGS42806.1"/>
    <property type="molecule type" value="Genomic_DNA"/>
</dbReference>
<feature type="compositionally biased region" description="Acidic residues" evidence="1">
    <location>
        <begin position="253"/>
        <end position="268"/>
    </location>
</feature>
<feature type="region of interest" description="Disordered" evidence="1">
    <location>
        <begin position="253"/>
        <end position="295"/>
    </location>
</feature>